<reference evidence="3 4" key="1">
    <citation type="submission" date="2020-03" db="EMBL/GenBank/DDBJ databases">
        <title>Draft Genome Sequence of Cudoniella acicularis.</title>
        <authorList>
            <person name="Buettner E."/>
            <person name="Kellner H."/>
        </authorList>
    </citation>
    <scope>NUCLEOTIDE SEQUENCE [LARGE SCALE GENOMIC DNA]</scope>
    <source>
        <strain evidence="3 4">DSM 108380</strain>
    </source>
</reference>
<keyword evidence="2" id="KW-0539">Nucleus</keyword>
<evidence type="ECO:0000313" key="3">
    <source>
        <dbReference type="EMBL" id="KAF4627188.1"/>
    </source>
</evidence>
<accession>A0A8H4RCU1</accession>
<dbReference type="InterPro" id="IPR021858">
    <property type="entry name" value="Fun_TF"/>
</dbReference>
<dbReference type="OrthoDB" id="4525710at2759"/>
<dbReference type="GO" id="GO:0005634">
    <property type="term" value="C:nucleus"/>
    <property type="evidence" value="ECO:0007669"/>
    <property type="project" value="UniProtKB-SubCell"/>
</dbReference>
<dbReference type="PANTHER" id="PTHR37534:SF9">
    <property type="entry name" value="ZN(II)2CYS6 TRANSCRIPTION FACTOR (EUROFUNG)"/>
    <property type="match status" value="1"/>
</dbReference>
<comment type="subcellular location">
    <subcellularLocation>
        <location evidence="1">Nucleus</location>
    </subcellularLocation>
</comment>
<organism evidence="3 4">
    <name type="scientific">Cudoniella acicularis</name>
    <dbReference type="NCBI Taxonomy" id="354080"/>
    <lineage>
        <taxon>Eukaryota</taxon>
        <taxon>Fungi</taxon>
        <taxon>Dikarya</taxon>
        <taxon>Ascomycota</taxon>
        <taxon>Pezizomycotina</taxon>
        <taxon>Leotiomycetes</taxon>
        <taxon>Helotiales</taxon>
        <taxon>Tricladiaceae</taxon>
        <taxon>Cudoniella</taxon>
    </lineage>
</organism>
<dbReference type="PANTHER" id="PTHR37534">
    <property type="entry name" value="TRANSCRIPTIONAL ACTIVATOR PROTEIN UGA3"/>
    <property type="match status" value="1"/>
</dbReference>
<dbReference type="GO" id="GO:0000976">
    <property type="term" value="F:transcription cis-regulatory region binding"/>
    <property type="evidence" value="ECO:0007669"/>
    <property type="project" value="TreeGrafter"/>
</dbReference>
<protein>
    <submittedName>
        <fullName evidence="3">Uncharacterized protein</fullName>
    </submittedName>
</protein>
<proteinExistence type="predicted"/>
<dbReference type="AlphaFoldDB" id="A0A8H4RCU1"/>
<gene>
    <name evidence="3" type="ORF">G7Y89_g10970</name>
</gene>
<evidence type="ECO:0000256" key="2">
    <source>
        <dbReference type="ARBA" id="ARBA00023242"/>
    </source>
</evidence>
<dbReference type="GO" id="GO:0003700">
    <property type="term" value="F:DNA-binding transcription factor activity"/>
    <property type="evidence" value="ECO:0007669"/>
    <property type="project" value="TreeGrafter"/>
</dbReference>
<evidence type="ECO:0000256" key="1">
    <source>
        <dbReference type="ARBA" id="ARBA00004123"/>
    </source>
</evidence>
<dbReference type="Proteomes" id="UP000566819">
    <property type="component" value="Unassembled WGS sequence"/>
</dbReference>
<sequence length="303" mass="33954">MEEDVSHPDSTWDVFNNLIPTLSNLPSPQNALSSTDGPLVIDLEMAELLQEYQRGIGPWMDLFDHDLSYQRGVMRRAHSSPLIMQALCALTAKQLSMVTRGEVWEAVAACYYGESLRLLINVLADTALCRQDALVATILLSSYELLASPGLDHRRHVSGALTLIKTHDFTARSKCLERASFWVYARLDIAMALIHECPTMLPPEEWNVCWAKQETEEDVLANQILWILAKIIAFTFQKGETLPEANLSTSRSKLLAEITTWFDDLPSSLKGIPYGSPSREGFVKHWFAVPASGQCHITIPRLD</sequence>
<keyword evidence="4" id="KW-1185">Reference proteome</keyword>
<name>A0A8H4RCU1_9HELO</name>
<evidence type="ECO:0000313" key="4">
    <source>
        <dbReference type="Proteomes" id="UP000566819"/>
    </source>
</evidence>
<comment type="caution">
    <text evidence="3">The sequence shown here is derived from an EMBL/GenBank/DDBJ whole genome shotgun (WGS) entry which is preliminary data.</text>
</comment>
<dbReference type="Pfam" id="PF11951">
    <property type="entry name" value="Fungal_trans_2"/>
    <property type="match status" value="1"/>
</dbReference>
<dbReference type="EMBL" id="JAAMPI010001013">
    <property type="protein sequence ID" value="KAF4627188.1"/>
    <property type="molecule type" value="Genomic_DNA"/>
</dbReference>
<dbReference type="GO" id="GO:0045944">
    <property type="term" value="P:positive regulation of transcription by RNA polymerase II"/>
    <property type="evidence" value="ECO:0007669"/>
    <property type="project" value="TreeGrafter"/>
</dbReference>